<evidence type="ECO:0000313" key="3">
    <source>
        <dbReference type="Proteomes" id="UP000195024"/>
    </source>
</evidence>
<dbReference type="InterPro" id="IPR051162">
    <property type="entry name" value="T4SS_component"/>
</dbReference>
<dbReference type="NCBIfam" id="NF045971">
    <property type="entry name" value="conju_CD1110"/>
    <property type="match status" value="1"/>
</dbReference>
<feature type="domain" description="Helicase HerA central" evidence="1">
    <location>
        <begin position="424"/>
        <end position="490"/>
    </location>
</feature>
<dbReference type="InterPro" id="IPR027417">
    <property type="entry name" value="P-loop_NTPase"/>
</dbReference>
<dbReference type="InterPro" id="IPR002789">
    <property type="entry name" value="HerA_central"/>
</dbReference>
<gene>
    <name evidence="2" type="ORF">A5802_003020</name>
</gene>
<reference evidence="2 3" key="1">
    <citation type="submission" date="2017-05" db="EMBL/GenBank/DDBJ databases">
        <title>The Genome Sequence of Enterococcus mundtii 6B1_DIV0119.</title>
        <authorList>
            <consortium name="The Broad Institute Genomics Platform"/>
            <consortium name="The Broad Institute Genomic Center for Infectious Diseases"/>
            <person name="Earl A."/>
            <person name="Manson A."/>
            <person name="Schwartman J."/>
            <person name="Gilmore M."/>
            <person name="Abouelleil A."/>
            <person name="Cao P."/>
            <person name="Chapman S."/>
            <person name="Cusick C."/>
            <person name="Shea T."/>
            <person name="Young S."/>
            <person name="Neafsey D."/>
            <person name="Nusbaum C."/>
            <person name="Birren B."/>
        </authorList>
    </citation>
    <scope>NUCLEOTIDE SEQUENCE [LARGE SCALE GENOMIC DNA]</scope>
    <source>
        <strain evidence="2 3">6B1_DIV0119</strain>
    </source>
</reference>
<dbReference type="EMBL" id="NGMS01000004">
    <property type="protein sequence ID" value="OTP24865.1"/>
    <property type="molecule type" value="Genomic_DNA"/>
</dbReference>
<dbReference type="RefSeq" id="WP_086335549.1">
    <property type="nucleotide sequence ID" value="NZ_NGMS01000004.1"/>
</dbReference>
<evidence type="ECO:0000259" key="1">
    <source>
        <dbReference type="Pfam" id="PF01935"/>
    </source>
</evidence>
<dbReference type="SUPFAM" id="SSF52540">
    <property type="entry name" value="P-loop containing nucleoside triphosphate hydrolases"/>
    <property type="match status" value="1"/>
</dbReference>
<name>A0A242KUG2_ENTMU</name>
<dbReference type="Gene3D" id="1.10.8.730">
    <property type="match status" value="1"/>
</dbReference>
<evidence type="ECO:0000313" key="2">
    <source>
        <dbReference type="EMBL" id="OTP24865.1"/>
    </source>
</evidence>
<dbReference type="PANTHER" id="PTHR30121:SF6">
    <property type="entry name" value="SLR6007 PROTEIN"/>
    <property type="match status" value="1"/>
</dbReference>
<dbReference type="AlphaFoldDB" id="A0A242KUG2"/>
<sequence length="763" mass="88148">MKRMKKRVKQSLIDSLPYEEFYEDGICKLANDTFSISMAVGDINYQLSSEEKKIEFYMDYCNFLNSLDHSTMVQLVIQKKKRSLANFKDMLFYQQKNDHLDIYRKEMNSVLLDKVSEERNGYEKEIIFTFSQVHEDINQAKKELYAIADRFKLYCRRIGTKASLLDEYDRKKVIGHIFKKEFQKNMSNEDVHVHLPEFLDFKDSSKWVKTENLLCQSMYLQEYPADLSDNFLSEILDIPGEFTVSIFMTSMNPSAAFDLVRTKLAFMEQQKVDEQKKALKNGYDFEMLPYELSHSLAEAKELLDDLQNKGQKLFETTASILYSASDKDGLEKIKGELTSVSRRFGFKLAILNYLQEQFLYNAFPLGINNIPLHRTLTTASTAIFLPFSTPELIHPNGKYYGINSVTQNILSLDRKQLKAPNGFVLGTPGSGKSFSVKREIVNVLIQEEQDEVIIIDPEREYVALGKKFAGEIVQISNESSSHINPMDINENYGDDVDPTILKSEFIISFCDLIIGGSIGLSSTQKTIIDRVCRRTYELYSIHHEEGQAPTLLDFFQVLKEQPEDEAKLLVTDLELYIEGSLSVFSKPTNVNLNNRLVIYDIKDLGRQLKTMGMLVVLDQVWNRITKNRLSGVRTWVYIDEMQLLFSNDYSSNYFFELWSRARKWGAIPTGITQNVETLLLSDMARRMLSNSDFVMMLNQAKTDRNQLVNLFDISEEQEKFMNLTEEGRGLLVFGDSIVPFYDHFPKETELYKMMTTKPGEVEI</sequence>
<organism evidence="2 3">
    <name type="scientific">Enterococcus mundtii</name>
    <dbReference type="NCBI Taxonomy" id="53346"/>
    <lineage>
        <taxon>Bacteria</taxon>
        <taxon>Bacillati</taxon>
        <taxon>Bacillota</taxon>
        <taxon>Bacilli</taxon>
        <taxon>Lactobacillales</taxon>
        <taxon>Enterococcaceae</taxon>
        <taxon>Enterococcus</taxon>
    </lineage>
</organism>
<protein>
    <recommendedName>
        <fullName evidence="1">Helicase HerA central domain-containing protein</fullName>
    </recommendedName>
</protein>
<dbReference type="Pfam" id="PF01935">
    <property type="entry name" value="DUF87"/>
    <property type="match status" value="1"/>
</dbReference>
<dbReference type="Gene3D" id="3.40.50.300">
    <property type="entry name" value="P-loop containing nucleotide triphosphate hydrolases"/>
    <property type="match status" value="1"/>
</dbReference>
<dbReference type="PANTHER" id="PTHR30121">
    <property type="entry name" value="UNCHARACTERIZED PROTEIN YJGR-RELATED"/>
    <property type="match status" value="1"/>
</dbReference>
<dbReference type="Proteomes" id="UP000195024">
    <property type="component" value="Unassembled WGS sequence"/>
</dbReference>
<comment type="caution">
    <text evidence="2">The sequence shown here is derived from an EMBL/GenBank/DDBJ whole genome shotgun (WGS) entry which is preliminary data.</text>
</comment>
<accession>A0A242KUG2</accession>
<proteinExistence type="predicted"/>